<evidence type="ECO:0000256" key="6">
    <source>
        <dbReference type="RuleBase" id="RU362079"/>
    </source>
</evidence>
<name>A0A2X0VBX7_9GAMM</name>
<dbReference type="SMART" id="SM00905">
    <property type="entry name" value="FolB"/>
    <property type="match status" value="1"/>
</dbReference>
<dbReference type="GO" id="GO:0004150">
    <property type="term" value="F:dihydroneopterin aldolase activity"/>
    <property type="evidence" value="ECO:0007669"/>
    <property type="project" value="UniProtKB-UniRule"/>
</dbReference>
<evidence type="ECO:0000256" key="5">
    <source>
        <dbReference type="ARBA" id="ARBA00023239"/>
    </source>
</evidence>
<keyword evidence="4 6" id="KW-0289">Folate biosynthesis</keyword>
<organism evidence="8 9">
    <name type="scientific">Anaerobiospirillum thomasii</name>
    <dbReference type="NCBI Taxonomy" id="179995"/>
    <lineage>
        <taxon>Bacteria</taxon>
        <taxon>Pseudomonadati</taxon>
        <taxon>Pseudomonadota</taxon>
        <taxon>Gammaproteobacteria</taxon>
        <taxon>Aeromonadales</taxon>
        <taxon>Succinivibrionaceae</taxon>
        <taxon>Anaerobiospirillum</taxon>
    </lineage>
</organism>
<comment type="pathway">
    <text evidence="2 6">Cofactor biosynthesis; tetrahydrofolate biosynthesis; 2-amino-4-hydroxy-6-hydroxymethyl-7,8-dihydropteridine diphosphate from 7,8-dihydroneopterin triphosphate: step 3/4.</text>
</comment>
<dbReference type="Proteomes" id="UP000250086">
    <property type="component" value="Unassembled WGS sequence"/>
</dbReference>
<dbReference type="NCBIfam" id="TIGR00525">
    <property type="entry name" value="folB"/>
    <property type="match status" value="1"/>
</dbReference>
<reference evidence="8 9" key="1">
    <citation type="submission" date="2018-06" db="EMBL/GenBank/DDBJ databases">
        <authorList>
            <consortium name="Pathogen Informatics"/>
            <person name="Doyle S."/>
        </authorList>
    </citation>
    <scope>NUCLEOTIDE SEQUENCE [LARGE SCALE GENOMIC DNA]</scope>
    <source>
        <strain evidence="8 9">NCTC13093</strain>
    </source>
</reference>
<dbReference type="InterPro" id="IPR006156">
    <property type="entry name" value="Dihydroneopterin_aldolase"/>
</dbReference>
<comment type="function">
    <text evidence="6">Catalyzes the conversion of 7,8-dihydroneopterin to 6-hydroxymethyl-7,8-dihydropterin.</text>
</comment>
<dbReference type="PANTHER" id="PTHR42844">
    <property type="entry name" value="DIHYDRONEOPTERIN ALDOLASE 1-RELATED"/>
    <property type="match status" value="1"/>
</dbReference>
<keyword evidence="9" id="KW-1185">Reference proteome</keyword>
<comment type="catalytic activity">
    <reaction evidence="1 6">
        <text>7,8-dihydroneopterin = 6-hydroxymethyl-7,8-dihydropterin + glycolaldehyde</text>
        <dbReference type="Rhea" id="RHEA:10540"/>
        <dbReference type="ChEBI" id="CHEBI:17001"/>
        <dbReference type="ChEBI" id="CHEBI:17071"/>
        <dbReference type="ChEBI" id="CHEBI:44841"/>
        <dbReference type="EC" id="4.1.2.25"/>
    </reaction>
</comment>
<dbReference type="SUPFAM" id="SSF55620">
    <property type="entry name" value="Tetrahydrobiopterin biosynthesis enzymes-like"/>
    <property type="match status" value="1"/>
</dbReference>
<keyword evidence="5 6" id="KW-0456">Lyase</keyword>
<dbReference type="GO" id="GO:0005737">
    <property type="term" value="C:cytoplasm"/>
    <property type="evidence" value="ECO:0007669"/>
    <property type="project" value="TreeGrafter"/>
</dbReference>
<evidence type="ECO:0000259" key="7">
    <source>
        <dbReference type="SMART" id="SM00905"/>
    </source>
</evidence>
<dbReference type="GO" id="GO:0046654">
    <property type="term" value="P:tetrahydrofolate biosynthetic process"/>
    <property type="evidence" value="ECO:0007669"/>
    <property type="project" value="UniProtKB-UniRule"/>
</dbReference>
<evidence type="ECO:0000256" key="1">
    <source>
        <dbReference type="ARBA" id="ARBA00001353"/>
    </source>
</evidence>
<dbReference type="NCBIfam" id="TIGR00526">
    <property type="entry name" value="folB_dom"/>
    <property type="match status" value="1"/>
</dbReference>
<evidence type="ECO:0000256" key="4">
    <source>
        <dbReference type="ARBA" id="ARBA00022909"/>
    </source>
</evidence>
<dbReference type="Pfam" id="PF02152">
    <property type="entry name" value="FolB"/>
    <property type="match status" value="1"/>
</dbReference>
<dbReference type="InterPro" id="IPR043133">
    <property type="entry name" value="GTP-CH-I_C/QueF"/>
</dbReference>
<dbReference type="EMBL" id="UAPV01000001">
    <property type="protein sequence ID" value="SPT70686.1"/>
    <property type="molecule type" value="Genomic_DNA"/>
</dbReference>
<accession>A0A2X0VBX7</accession>
<dbReference type="GO" id="GO:0046656">
    <property type="term" value="P:folic acid biosynthetic process"/>
    <property type="evidence" value="ECO:0007669"/>
    <property type="project" value="UniProtKB-UniRule"/>
</dbReference>
<evidence type="ECO:0000256" key="2">
    <source>
        <dbReference type="ARBA" id="ARBA00005013"/>
    </source>
</evidence>
<dbReference type="Gene3D" id="3.30.1130.10">
    <property type="match status" value="1"/>
</dbReference>
<dbReference type="UniPathway" id="UPA00077">
    <property type="reaction ID" value="UER00154"/>
</dbReference>
<protein>
    <recommendedName>
        <fullName evidence="6">7,8-dihydroneopterin aldolase</fullName>
        <ecNumber evidence="6">4.1.2.25</ecNumber>
    </recommendedName>
</protein>
<dbReference type="AlphaFoldDB" id="A0A2X0VBX7"/>
<dbReference type="PANTHER" id="PTHR42844:SF1">
    <property type="entry name" value="DIHYDRONEOPTERIN ALDOLASE 1-RELATED"/>
    <property type="match status" value="1"/>
</dbReference>
<gene>
    <name evidence="8" type="primary">folB</name>
    <name evidence="8" type="ORF">NCTC13093_02104</name>
</gene>
<feature type="domain" description="Dihydroneopterin aldolase/epimerase" evidence="7">
    <location>
        <begin position="4"/>
        <end position="114"/>
    </location>
</feature>
<evidence type="ECO:0000256" key="3">
    <source>
        <dbReference type="ARBA" id="ARBA00005708"/>
    </source>
</evidence>
<evidence type="ECO:0000313" key="9">
    <source>
        <dbReference type="Proteomes" id="UP000250086"/>
    </source>
</evidence>
<comment type="similarity">
    <text evidence="3 6">Belongs to the DHNA family.</text>
</comment>
<dbReference type="InterPro" id="IPR006157">
    <property type="entry name" value="FolB_dom"/>
</dbReference>
<dbReference type="RefSeq" id="WP_172458014.1">
    <property type="nucleotide sequence ID" value="NZ_UAPU01000005.1"/>
</dbReference>
<dbReference type="EC" id="4.1.2.25" evidence="6"/>
<evidence type="ECO:0000313" key="8">
    <source>
        <dbReference type="EMBL" id="SPT70686.1"/>
    </source>
</evidence>
<proteinExistence type="inferred from homology"/>
<sequence>MDSVFIKDLKVSCIIGILPHERQVEQELVINVRVHLDLSQCAKSGDLSLSVDYAALASKLAAFAKQAKEELLEVLAQRMCAMIFENFAAESVTLSLAKTQAVADCHMAGIEITRYRN</sequence>